<name>A0AAV2KM28_KNICA</name>
<gene>
    <name evidence="2" type="ORF">KC01_LOCUS18307</name>
</gene>
<dbReference type="EMBL" id="OZ035840">
    <property type="protein sequence ID" value="CAL1588522.1"/>
    <property type="molecule type" value="Genomic_DNA"/>
</dbReference>
<organism evidence="2 3">
    <name type="scientific">Knipowitschia caucasica</name>
    <name type="common">Caucasian dwarf goby</name>
    <name type="synonym">Pomatoschistus caucasicus</name>
    <dbReference type="NCBI Taxonomy" id="637954"/>
    <lineage>
        <taxon>Eukaryota</taxon>
        <taxon>Metazoa</taxon>
        <taxon>Chordata</taxon>
        <taxon>Craniata</taxon>
        <taxon>Vertebrata</taxon>
        <taxon>Euteleostomi</taxon>
        <taxon>Actinopterygii</taxon>
        <taxon>Neopterygii</taxon>
        <taxon>Teleostei</taxon>
        <taxon>Neoteleostei</taxon>
        <taxon>Acanthomorphata</taxon>
        <taxon>Gobiaria</taxon>
        <taxon>Gobiiformes</taxon>
        <taxon>Gobioidei</taxon>
        <taxon>Gobiidae</taxon>
        <taxon>Gobiinae</taxon>
        <taxon>Knipowitschia</taxon>
    </lineage>
</organism>
<feature type="region of interest" description="Disordered" evidence="1">
    <location>
        <begin position="28"/>
        <end position="47"/>
    </location>
</feature>
<reference evidence="2 3" key="1">
    <citation type="submission" date="2024-04" db="EMBL/GenBank/DDBJ databases">
        <authorList>
            <person name="Waldvogel A.-M."/>
            <person name="Schoenle A."/>
        </authorList>
    </citation>
    <scope>NUCLEOTIDE SEQUENCE [LARGE SCALE GENOMIC DNA]</scope>
</reference>
<accession>A0AAV2KM28</accession>
<dbReference type="AlphaFoldDB" id="A0AAV2KM28"/>
<dbReference type="Proteomes" id="UP001497482">
    <property type="component" value="Chromosome 18"/>
</dbReference>
<protein>
    <submittedName>
        <fullName evidence="2">Uncharacterized protein</fullName>
    </submittedName>
</protein>
<keyword evidence="3" id="KW-1185">Reference proteome</keyword>
<proteinExistence type="predicted"/>
<evidence type="ECO:0000313" key="3">
    <source>
        <dbReference type="Proteomes" id="UP001497482"/>
    </source>
</evidence>
<sequence>MEGNSQKVMDVCNSDNLWGQQLSLSLPKHNQRQESVHREDGGGQGQRTQLQRQEKCLCGSDFSSGFIPVSSAQLERPSVTLLCLGVHAGRREVVQEEGVVS</sequence>
<feature type="compositionally biased region" description="Basic and acidic residues" evidence="1">
    <location>
        <begin position="31"/>
        <end position="41"/>
    </location>
</feature>
<evidence type="ECO:0000256" key="1">
    <source>
        <dbReference type="SAM" id="MobiDB-lite"/>
    </source>
</evidence>
<evidence type="ECO:0000313" key="2">
    <source>
        <dbReference type="EMBL" id="CAL1588522.1"/>
    </source>
</evidence>